<dbReference type="AlphaFoldDB" id="A0AAV2PAU7"/>
<evidence type="ECO:0000313" key="8">
    <source>
        <dbReference type="Proteomes" id="UP001497644"/>
    </source>
</evidence>
<feature type="domain" description="Cathepsin propeptide inhibitor" evidence="6">
    <location>
        <begin position="14"/>
        <end position="71"/>
    </location>
</feature>
<dbReference type="Proteomes" id="UP001497644">
    <property type="component" value="Chromosome 9"/>
</dbReference>
<reference evidence="7" key="1">
    <citation type="submission" date="2024-04" db="EMBL/GenBank/DDBJ databases">
        <authorList>
            <consortium name="Molecular Ecology Group"/>
        </authorList>
    </citation>
    <scope>NUCLEOTIDE SEQUENCE</scope>
</reference>
<dbReference type="EMBL" id="OZ034832">
    <property type="protein sequence ID" value="CAL1688886.1"/>
    <property type="molecule type" value="Genomic_DNA"/>
</dbReference>
<dbReference type="InterPro" id="IPR013201">
    <property type="entry name" value="Prot_inhib_I29"/>
</dbReference>
<evidence type="ECO:0000313" key="7">
    <source>
        <dbReference type="EMBL" id="CAL1688886.1"/>
    </source>
</evidence>
<evidence type="ECO:0000256" key="3">
    <source>
        <dbReference type="ARBA" id="ARBA00022801"/>
    </source>
</evidence>
<dbReference type="SMART" id="SM00645">
    <property type="entry name" value="Pept_C1"/>
    <property type="match status" value="1"/>
</dbReference>
<dbReference type="InterPro" id="IPR013128">
    <property type="entry name" value="Peptidase_C1A"/>
</dbReference>
<keyword evidence="8" id="KW-1185">Reference proteome</keyword>
<dbReference type="SMART" id="SM00848">
    <property type="entry name" value="Inhibitor_I29"/>
    <property type="match status" value="1"/>
</dbReference>
<dbReference type="SUPFAM" id="SSF54001">
    <property type="entry name" value="Cysteine proteinases"/>
    <property type="match status" value="1"/>
</dbReference>
<proteinExistence type="inferred from homology"/>
<evidence type="ECO:0000256" key="2">
    <source>
        <dbReference type="ARBA" id="ARBA00022670"/>
    </source>
</evidence>
<dbReference type="InterPro" id="IPR039417">
    <property type="entry name" value="Peptidase_C1A_papain-like"/>
</dbReference>
<dbReference type="InterPro" id="IPR038765">
    <property type="entry name" value="Papain-like_cys_pep_sf"/>
</dbReference>
<evidence type="ECO:0000259" key="6">
    <source>
        <dbReference type="SMART" id="SM00848"/>
    </source>
</evidence>
<gene>
    <name evidence="7" type="ORF">LPLAT_LOCUS13917</name>
</gene>
<dbReference type="GO" id="GO:0008234">
    <property type="term" value="F:cysteine-type peptidase activity"/>
    <property type="evidence" value="ECO:0007669"/>
    <property type="project" value="UniProtKB-KW"/>
</dbReference>
<keyword evidence="4" id="KW-0788">Thiol protease</keyword>
<organism evidence="7 8">
    <name type="scientific">Lasius platythorax</name>
    <dbReference type="NCBI Taxonomy" id="488582"/>
    <lineage>
        <taxon>Eukaryota</taxon>
        <taxon>Metazoa</taxon>
        <taxon>Ecdysozoa</taxon>
        <taxon>Arthropoda</taxon>
        <taxon>Hexapoda</taxon>
        <taxon>Insecta</taxon>
        <taxon>Pterygota</taxon>
        <taxon>Neoptera</taxon>
        <taxon>Endopterygota</taxon>
        <taxon>Hymenoptera</taxon>
        <taxon>Apocrita</taxon>
        <taxon>Aculeata</taxon>
        <taxon>Formicoidea</taxon>
        <taxon>Formicidae</taxon>
        <taxon>Formicinae</taxon>
        <taxon>Lasius</taxon>
        <taxon>Lasius</taxon>
    </lineage>
</organism>
<evidence type="ECO:0000259" key="5">
    <source>
        <dbReference type="SMART" id="SM00645"/>
    </source>
</evidence>
<dbReference type="PANTHER" id="PTHR12411">
    <property type="entry name" value="CYSTEINE PROTEASE FAMILY C1-RELATED"/>
    <property type="match status" value="1"/>
</dbReference>
<sequence>MEACKRSHCFRDIYDQTQFNKTYTGNLENTRRTAWEQNLVEIYKHNLMAAAGHHSYTLRDNHIADLNTRQYMRDMVKLIPSRRRRLPTEPMVSAVLHNSYSIPKRLDWREYGFITPPVNQRNCGSCYAYSIAESIQGQIFKQTGMLLPLSAQQLVDCSTATGNRGCVGGSLRNTLKYLEKSKGLMTGYLYPYNAEQGECRFQNEMSVVNITSWAILPARDEKALEIAVATIGPVAASINASPKTFQLYHKGVYDDHLCNSDTVNHAMLIVGYTPTEWILKNWWGDNWGEHGYMRLAKNKNRCGIANYAAYVKV</sequence>
<feature type="domain" description="Peptidase C1A papain C-terminal" evidence="5">
    <location>
        <begin position="102"/>
        <end position="312"/>
    </location>
</feature>
<evidence type="ECO:0008006" key="9">
    <source>
        <dbReference type="Google" id="ProtNLM"/>
    </source>
</evidence>
<comment type="similarity">
    <text evidence="1">Belongs to the peptidase C1 family.</text>
</comment>
<accession>A0AAV2PAU7</accession>
<dbReference type="CDD" id="cd02248">
    <property type="entry name" value="Peptidase_C1A"/>
    <property type="match status" value="1"/>
</dbReference>
<protein>
    <recommendedName>
        <fullName evidence="9">Cathepsin K</fullName>
    </recommendedName>
</protein>
<evidence type="ECO:0000256" key="4">
    <source>
        <dbReference type="ARBA" id="ARBA00022807"/>
    </source>
</evidence>
<evidence type="ECO:0000256" key="1">
    <source>
        <dbReference type="ARBA" id="ARBA00008455"/>
    </source>
</evidence>
<name>A0AAV2PAU7_9HYME</name>
<dbReference type="Gene3D" id="3.90.70.10">
    <property type="entry name" value="Cysteine proteinases"/>
    <property type="match status" value="1"/>
</dbReference>
<dbReference type="Pfam" id="PF08246">
    <property type="entry name" value="Inhibitor_I29"/>
    <property type="match status" value="1"/>
</dbReference>
<dbReference type="Pfam" id="PF00112">
    <property type="entry name" value="Peptidase_C1"/>
    <property type="match status" value="1"/>
</dbReference>
<keyword evidence="3" id="KW-0378">Hydrolase</keyword>
<dbReference type="FunFam" id="3.90.70.10:FF:000006">
    <property type="entry name" value="Cathepsin S"/>
    <property type="match status" value="1"/>
</dbReference>
<keyword evidence="2" id="KW-0645">Protease</keyword>
<dbReference type="InterPro" id="IPR000668">
    <property type="entry name" value="Peptidase_C1A_C"/>
</dbReference>
<dbReference type="GO" id="GO:0006508">
    <property type="term" value="P:proteolysis"/>
    <property type="evidence" value="ECO:0007669"/>
    <property type="project" value="UniProtKB-KW"/>
</dbReference>